<evidence type="ECO:0000313" key="2">
    <source>
        <dbReference type="EMBL" id="KAF7372407.1"/>
    </source>
</evidence>
<dbReference type="AlphaFoldDB" id="A0A8H6Z7Q5"/>
<sequence>MLVVKASSLHRRALSQTVGKQHQTDYPRRKLPNFIETESPLLLSDVSSRKSRGDVQPTILNGVFYVQSLTLLTLRVEPLILLSLRRIWTNESSAFSFLSQCHRLPSLPLHCLQPRTWRSCLLVSIWILTSNRPGSSVVHSGLTRLSTLSPRSIWRGIIQDQYVDFEKLFAALGPEYDHRDDPKEFTGGFALVHKEHALAKRPLKTEVDFLRVFAAWRTSVCLLYPHREAELSGYLKMVTDLFRAVAHDPMVAIRFDVQAWDRYAKSPYHMDDRGQHNISLLAQMFRPQTSSGGALKRPLAAGQTSGPSKRATVPCYNWNLGFCEDPCTNRRMHGTCSKRGKSHRAKDHEKCFSTLQAQRSKGPGGNNTEGNAGGTGPQAILTRRQANGAGSFPRHRRYPYA</sequence>
<evidence type="ECO:0000256" key="1">
    <source>
        <dbReference type="SAM" id="MobiDB-lite"/>
    </source>
</evidence>
<gene>
    <name evidence="2" type="ORF">MVEN_00101800</name>
</gene>
<accession>A0A8H6Z7Q5</accession>
<proteinExistence type="predicted"/>
<keyword evidence="3" id="KW-1185">Reference proteome</keyword>
<name>A0A8H6Z7Q5_9AGAR</name>
<organism evidence="2 3">
    <name type="scientific">Mycena venus</name>
    <dbReference type="NCBI Taxonomy" id="2733690"/>
    <lineage>
        <taxon>Eukaryota</taxon>
        <taxon>Fungi</taxon>
        <taxon>Dikarya</taxon>
        <taxon>Basidiomycota</taxon>
        <taxon>Agaricomycotina</taxon>
        <taxon>Agaricomycetes</taxon>
        <taxon>Agaricomycetidae</taxon>
        <taxon>Agaricales</taxon>
        <taxon>Marasmiineae</taxon>
        <taxon>Mycenaceae</taxon>
        <taxon>Mycena</taxon>
    </lineage>
</organism>
<reference evidence="2" key="1">
    <citation type="submission" date="2020-05" db="EMBL/GenBank/DDBJ databases">
        <title>Mycena genomes resolve the evolution of fungal bioluminescence.</title>
        <authorList>
            <person name="Tsai I.J."/>
        </authorList>
    </citation>
    <scope>NUCLEOTIDE SEQUENCE</scope>
    <source>
        <strain evidence="2">CCC161011</strain>
    </source>
</reference>
<dbReference type="EMBL" id="JACAZI010000001">
    <property type="protein sequence ID" value="KAF7372407.1"/>
    <property type="molecule type" value="Genomic_DNA"/>
</dbReference>
<comment type="caution">
    <text evidence="2">The sequence shown here is derived from an EMBL/GenBank/DDBJ whole genome shotgun (WGS) entry which is preliminary data.</text>
</comment>
<feature type="region of interest" description="Disordered" evidence="1">
    <location>
        <begin position="289"/>
        <end position="308"/>
    </location>
</feature>
<dbReference type="Proteomes" id="UP000620124">
    <property type="component" value="Unassembled WGS sequence"/>
</dbReference>
<protein>
    <submittedName>
        <fullName evidence="2">Uncharacterized protein</fullName>
    </submittedName>
</protein>
<feature type="compositionally biased region" description="Gly residues" evidence="1">
    <location>
        <begin position="362"/>
        <end position="376"/>
    </location>
</feature>
<dbReference type="OrthoDB" id="3058101at2759"/>
<feature type="region of interest" description="Disordered" evidence="1">
    <location>
        <begin position="355"/>
        <end position="378"/>
    </location>
</feature>
<evidence type="ECO:0000313" key="3">
    <source>
        <dbReference type="Proteomes" id="UP000620124"/>
    </source>
</evidence>